<feature type="transmembrane region" description="Helical" evidence="8">
    <location>
        <begin position="192"/>
        <end position="212"/>
    </location>
</feature>
<sequence length="617" mass="66431">MTTLLFVLALLWPLAVAALTLAARLSPRPEKAPGVASDLSLRFSRVFRPFSWLWVSASWPALLLAVSGEARWQWEGFMLGGLWELTPLTRPWLLFTALLWTLAAVHAKGYFKGDLTADFKDETLPERSASAEKRRGTFVLALFWPLAFAGNALLILAQDIASFYFGFALMTFAAYPLVVQAATQEAWRGGRVYLILAVMGEAFILAGLLWAAGAAETLTLSGVREGIASADAGIWMALLLFVGFGVKAGVVGLHVWLPLAHPVAPAPASAVLSGAMIKAGLLGWINVLPLGDVSTQGGLVALGQGILAVGLIAAFAAALYGVWQRHPKAVLAYSSISQMGMLTALVGVGLVTPEVWSLLWPAVALFAAHHALAKGALFLGTSISEHSPRWPVPLLWALLALPGLSLTGALAAGMVSKWSFKSALYEAEHALLIKLLTFAAIGTAALMSVALWRQWQRRQVGGSDGYQQGGWLLALAAALTAPLWLPLPQASPVPPLKEWWGLVWPLLAGVFMVACAVALLHRRRGRLPPAGDAWWLYAVAARALYRPLAQVGERLARMKQACVELALKWERRAMAAVQRCLFAEAWLRHHVGGLMMALALVLAALLMWEGGDFWPGR</sequence>
<comment type="caution">
    <text evidence="10">The sequence shown here is derived from an EMBL/GenBank/DDBJ whole genome shotgun (WGS) entry which is preliminary data.</text>
</comment>
<keyword evidence="4 7" id="KW-0812">Transmembrane</keyword>
<feature type="transmembrane region" description="Helical" evidence="8">
    <location>
        <begin position="232"/>
        <end position="257"/>
    </location>
</feature>
<feature type="transmembrane region" description="Helical" evidence="8">
    <location>
        <begin position="471"/>
        <end position="487"/>
    </location>
</feature>
<evidence type="ECO:0000313" key="10">
    <source>
        <dbReference type="EMBL" id="MCS2609622.1"/>
    </source>
</evidence>
<evidence type="ECO:0000313" key="11">
    <source>
        <dbReference type="Proteomes" id="UP001165542"/>
    </source>
</evidence>
<evidence type="ECO:0000256" key="3">
    <source>
        <dbReference type="ARBA" id="ARBA00022475"/>
    </source>
</evidence>
<keyword evidence="3" id="KW-1003">Cell membrane</keyword>
<evidence type="ECO:0000256" key="5">
    <source>
        <dbReference type="ARBA" id="ARBA00022989"/>
    </source>
</evidence>
<feature type="transmembrane region" description="Helical" evidence="8">
    <location>
        <begin position="392"/>
        <end position="411"/>
    </location>
</feature>
<feature type="transmembrane region" description="Helical" evidence="8">
    <location>
        <begin position="358"/>
        <end position="380"/>
    </location>
</feature>
<evidence type="ECO:0000256" key="2">
    <source>
        <dbReference type="ARBA" id="ARBA00005346"/>
    </source>
</evidence>
<keyword evidence="6 8" id="KW-0472">Membrane</keyword>
<keyword evidence="5 8" id="KW-1133">Transmembrane helix</keyword>
<dbReference type="Proteomes" id="UP001165542">
    <property type="component" value="Unassembled WGS sequence"/>
</dbReference>
<evidence type="ECO:0000256" key="8">
    <source>
        <dbReference type="SAM" id="Phobius"/>
    </source>
</evidence>
<evidence type="ECO:0000259" key="9">
    <source>
        <dbReference type="Pfam" id="PF00361"/>
    </source>
</evidence>
<feature type="transmembrane region" description="Helical" evidence="8">
    <location>
        <begin position="591"/>
        <end position="608"/>
    </location>
</feature>
<evidence type="ECO:0000256" key="7">
    <source>
        <dbReference type="RuleBase" id="RU000320"/>
    </source>
</evidence>
<protein>
    <submittedName>
        <fullName evidence="10">Complex I subunit 5 family protein</fullName>
    </submittedName>
</protein>
<evidence type="ECO:0000256" key="1">
    <source>
        <dbReference type="ARBA" id="ARBA00004651"/>
    </source>
</evidence>
<dbReference type="InterPro" id="IPR050586">
    <property type="entry name" value="CPA3_Na-H_Antiporter_D"/>
</dbReference>
<gene>
    <name evidence="10" type="ORF">LLY24_09875</name>
</gene>
<feature type="domain" description="NADH:quinone oxidoreductase/Mrp antiporter transmembrane" evidence="9">
    <location>
        <begin position="157"/>
        <end position="383"/>
    </location>
</feature>
<evidence type="ECO:0000256" key="6">
    <source>
        <dbReference type="ARBA" id="ARBA00023136"/>
    </source>
</evidence>
<comment type="similarity">
    <text evidence="2">Belongs to the CPA3 antiporters (TC 2.A.63) subunit D family.</text>
</comment>
<feature type="transmembrane region" description="Helical" evidence="8">
    <location>
        <begin position="269"/>
        <end position="287"/>
    </location>
</feature>
<comment type="subcellular location">
    <subcellularLocation>
        <location evidence="1">Cell membrane</location>
        <topology evidence="1">Multi-pass membrane protein</topology>
    </subcellularLocation>
    <subcellularLocation>
        <location evidence="7">Membrane</location>
        <topology evidence="7">Multi-pass membrane protein</topology>
    </subcellularLocation>
</comment>
<accession>A0ABT2EG63</accession>
<dbReference type="EMBL" id="JAJISC010000004">
    <property type="protein sequence ID" value="MCS2609622.1"/>
    <property type="molecule type" value="Genomic_DNA"/>
</dbReference>
<feature type="transmembrane region" description="Helical" evidence="8">
    <location>
        <begin position="46"/>
        <end position="66"/>
    </location>
</feature>
<dbReference type="PANTHER" id="PTHR42703">
    <property type="entry name" value="NADH DEHYDROGENASE"/>
    <property type="match status" value="1"/>
</dbReference>
<organism evidence="10 11">
    <name type="scientific">Halomonas dongshanensis</name>
    <dbReference type="NCBI Taxonomy" id="2890835"/>
    <lineage>
        <taxon>Bacteria</taxon>
        <taxon>Pseudomonadati</taxon>
        <taxon>Pseudomonadota</taxon>
        <taxon>Gammaproteobacteria</taxon>
        <taxon>Oceanospirillales</taxon>
        <taxon>Halomonadaceae</taxon>
        <taxon>Halomonas</taxon>
    </lineage>
</organism>
<dbReference type="RefSeq" id="WP_259036131.1">
    <property type="nucleotide sequence ID" value="NZ_JAJISC010000004.1"/>
</dbReference>
<feature type="transmembrane region" description="Helical" evidence="8">
    <location>
        <begin position="330"/>
        <end position="352"/>
    </location>
</feature>
<dbReference type="Pfam" id="PF00361">
    <property type="entry name" value="Proton_antipo_M"/>
    <property type="match status" value="1"/>
</dbReference>
<evidence type="ECO:0000256" key="4">
    <source>
        <dbReference type="ARBA" id="ARBA00022692"/>
    </source>
</evidence>
<feature type="transmembrane region" description="Helical" evidence="8">
    <location>
        <begin position="299"/>
        <end position="323"/>
    </location>
</feature>
<dbReference type="PANTHER" id="PTHR42703:SF1">
    <property type="entry name" value="NA(+)_H(+) ANTIPORTER SUBUNIT D1"/>
    <property type="match status" value="1"/>
</dbReference>
<dbReference type="InterPro" id="IPR001750">
    <property type="entry name" value="ND/Mrp_TM"/>
</dbReference>
<feature type="transmembrane region" description="Helical" evidence="8">
    <location>
        <begin position="499"/>
        <end position="520"/>
    </location>
</feature>
<name>A0ABT2EG63_9GAMM</name>
<proteinExistence type="inferred from homology"/>
<reference evidence="10" key="1">
    <citation type="submission" date="2021-11" db="EMBL/GenBank/DDBJ databases">
        <title>Halomonas sp., isolated from a coastal aquaculture zone in Dongshan Bay.</title>
        <authorList>
            <person name="Lin W."/>
        </authorList>
    </citation>
    <scope>NUCLEOTIDE SEQUENCE</scope>
    <source>
        <strain evidence="10">Yzlin-01</strain>
    </source>
</reference>
<feature type="transmembrane region" description="Helical" evidence="8">
    <location>
        <begin position="137"/>
        <end position="157"/>
    </location>
</feature>
<keyword evidence="11" id="KW-1185">Reference proteome</keyword>
<feature type="transmembrane region" description="Helical" evidence="8">
    <location>
        <begin position="431"/>
        <end position="451"/>
    </location>
</feature>
<feature type="transmembrane region" description="Helical" evidence="8">
    <location>
        <begin position="163"/>
        <end position="180"/>
    </location>
</feature>